<accession>A0AB34KR87</accession>
<feature type="compositionally biased region" description="Basic and acidic residues" evidence="1">
    <location>
        <begin position="524"/>
        <end position="535"/>
    </location>
</feature>
<feature type="compositionally biased region" description="Polar residues" evidence="1">
    <location>
        <begin position="489"/>
        <end position="502"/>
    </location>
</feature>
<dbReference type="EMBL" id="JAAQHG020000015">
    <property type="protein sequence ID" value="KAL1586297.1"/>
    <property type="molecule type" value="Genomic_DNA"/>
</dbReference>
<protein>
    <recommendedName>
        <fullName evidence="2">LysM domain-containing protein</fullName>
    </recommendedName>
</protein>
<dbReference type="Pfam" id="PF01476">
    <property type="entry name" value="LysM"/>
    <property type="match status" value="1"/>
</dbReference>
<comment type="caution">
    <text evidence="3">The sequence shown here is derived from an EMBL/GenBank/DDBJ whole genome shotgun (WGS) entry which is preliminary data.</text>
</comment>
<feature type="compositionally biased region" description="Polar residues" evidence="1">
    <location>
        <begin position="381"/>
        <end position="402"/>
    </location>
</feature>
<feature type="compositionally biased region" description="Basic residues" evidence="1">
    <location>
        <begin position="120"/>
        <end position="130"/>
    </location>
</feature>
<feature type="compositionally biased region" description="Low complexity" evidence="1">
    <location>
        <begin position="317"/>
        <end position="331"/>
    </location>
</feature>
<dbReference type="InterPro" id="IPR036779">
    <property type="entry name" value="LysM_dom_sf"/>
</dbReference>
<sequence length="626" mass="66878">MHASDVRTSSTPASSSSLRPRNRRLISGLSDVGDNEEDNQLLNPNTAPTRRAASPLPSPFESRGGSPIPRERLSRPTSSRGNQGKRNESPIANLWGSSWNTLQGFANDLLGNDGPAMQQRTRRPVGRMHVSRGSMSAPPADWGPQAPTSAPGVGSIGMGSREEVENAMRAQKRKEMLTRGESYADSLGRIKRRTSDEDRGGMASSAPPGDHEMRDALVYLHNVRKEDTLAGITIRYNCSANALRKANRMWPNDTVQSRPILVVPVDACAVKGKPLSQLEATDLLSDENDALSAGKAEEVSTPKAPVPVANGNDLSRNRTNSASTNTSTHRSLSAAVSNSDTEPPWHHDSWVLFPGASKPTEIARLSRRTIGYFPPARRKSASYSDLDTPSTSLDLSRTNTSDRPVISPLRDPPQRPRGARRTSNATSGYFPSYLAGPGGVGTMNKNVSSPGPAQDGLNKFFARHLPDVAPPRNQQSLYQPEMPHYSDASGATTPSSQALNNGHINIENVGGAIESWMRRVASKAKDALEPTERAKPARASVGVPHTGVRGVGDLIEMTDEFEIGGDEEDEVDANRGRRGSEIHGTPVSVGGGGNSSGFFNPGAAATGAGKRERSKGDQFGKAGKGD</sequence>
<feature type="region of interest" description="Disordered" evidence="1">
    <location>
        <begin position="291"/>
        <end position="346"/>
    </location>
</feature>
<feature type="compositionally biased region" description="Low complexity" evidence="1">
    <location>
        <begin position="8"/>
        <end position="19"/>
    </location>
</feature>
<dbReference type="PANTHER" id="PTHR20932">
    <property type="entry name" value="LYSM AND PUTATIVE PEPTIDOGLYCAN-BINDING DOMAIN-CONTAINING PROTEIN"/>
    <property type="match status" value="1"/>
</dbReference>
<feature type="compositionally biased region" description="Polar residues" evidence="1">
    <location>
        <begin position="75"/>
        <end position="84"/>
    </location>
</feature>
<gene>
    <name evidence="3" type="ORF">WHR41_05563</name>
</gene>
<feature type="region of interest" description="Disordered" evidence="1">
    <location>
        <begin position="524"/>
        <end position="626"/>
    </location>
</feature>
<dbReference type="InterPro" id="IPR018392">
    <property type="entry name" value="LysM"/>
</dbReference>
<feature type="region of interest" description="Disordered" evidence="1">
    <location>
        <begin position="469"/>
        <end position="502"/>
    </location>
</feature>
<organism evidence="3 4">
    <name type="scientific">Cladosporium halotolerans</name>
    <dbReference type="NCBI Taxonomy" id="1052096"/>
    <lineage>
        <taxon>Eukaryota</taxon>
        <taxon>Fungi</taxon>
        <taxon>Dikarya</taxon>
        <taxon>Ascomycota</taxon>
        <taxon>Pezizomycotina</taxon>
        <taxon>Dothideomycetes</taxon>
        <taxon>Dothideomycetidae</taxon>
        <taxon>Cladosporiales</taxon>
        <taxon>Cladosporiaceae</taxon>
        <taxon>Cladosporium</taxon>
    </lineage>
</organism>
<keyword evidence="4" id="KW-1185">Reference proteome</keyword>
<proteinExistence type="predicted"/>
<evidence type="ECO:0000313" key="3">
    <source>
        <dbReference type="EMBL" id="KAL1586297.1"/>
    </source>
</evidence>
<evidence type="ECO:0000313" key="4">
    <source>
        <dbReference type="Proteomes" id="UP000803884"/>
    </source>
</evidence>
<reference evidence="3 4" key="1">
    <citation type="journal article" date="2020" name="Microbiol. Resour. Announc.">
        <title>Draft Genome Sequence of a Cladosporium Species Isolated from the Mesophotic Ascidian Didemnum maculosum.</title>
        <authorList>
            <person name="Gioti A."/>
            <person name="Siaperas R."/>
            <person name="Nikolaivits E."/>
            <person name="Le Goff G."/>
            <person name="Ouazzani J."/>
            <person name="Kotoulas G."/>
            <person name="Topakas E."/>
        </authorList>
    </citation>
    <scope>NUCLEOTIDE SEQUENCE [LARGE SCALE GENOMIC DNA]</scope>
    <source>
        <strain evidence="3 4">TM138-S3</strain>
    </source>
</reference>
<dbReference type="Gene3D" id="3.10.350.10">
    <property type="entry name" value="LysM domain"/>
    <property type="match status" value="1"/>
</dbReference>
<dbReference type="PROSITE" id="PS51782">
    <property type="entry name" value="LYSM"/>
    <property type="match status" value="1"/>
</dbReference>
<feature type="region of interest" description="Disordered" evidence="1">
    <location>
        <begin position="191"/>
        <end position="211"/>
    </location>
</feature>
<name>A0AB34KR87_9PEZI</name>
<feature type="compositionally biased region" description="Basic and acidic residues" evidence="1">
    <location>
        <begin position="572"/>
        <end position="581"/>
    </location>
</feature>
<dbReference type="RefSeq" id="XP_069229402.1">
    <property type="nucleotide sequence ID" value="XM_069374168.1"/>
</dbReference>
<feature type="region of interest" description="Disordered" evidence="1">
    <location>
        <begin position="378"/>
        <end position="431"/>
    </location>
</feature>
<dbReference type="PANTHER" id="PTHR20932:SF8">
    <property type="entry name" value="LD22649P"/>
    <property type="match status" value="1"/>
</dbReference>
<feature type="region of interest" description="Disordered" evidence="1">
    <location>
        <begin position="1"/>
        <end position="93"/>
    </location>
</feature>
<dbReference type="CDD" id="cd00118">
    <property type="entry name" value="LysM"/>
    <property type="match status" value="1"/>
</dbReference>
<dbReference type="InterPro" id="IPR045030">
    <property type="entry name" value="LYSM1-4"/>
</dbReference>
<evidence type="ECO:0000256" key="1">
    <source>
        <dbReference type="SAM" id="MobiDB-lite"/>
    </source>
</evidence>
<dbReference type="GeneID" id="96007006"/>
<dbReference type="Proteomes" id="UP000803884">
    <property type="component" value="Unassembled WGS sequence"/>
</dbReference>
<dbReference type="SUPFAM" id="SSF54106">
    <property type="entry name" value="LysM domain"/>
    <property type="match status" value="1"/>
</dbReference>
<feature type="compositionally biased region" description="Acidic residues" evidence="1">
    <location>
        <begin position="556"/>
        <end position="571"/>
    </location>
</feature>
<dbReference type="AlphaFoldDB" id="A0AB34KR87"/>
<feature type="domain" description="LysM" evidence="2">
    <location>
        <begin position="219"/>
        <end position="263"/>
    </location>
</feature>
<evidence type="ECO:0000259" key="2">
    <source>
        <dbReference type="PROSITE" id="PS51782"/>
    </source>
</evidence>
<feature type="compositionally biased region" description="Basic and acidic residues" evidence="1">
    <location>
        <begin position="609"/>
        <end position="626"/>
    </location>
</feature>
<feature type="region of interest" description="Disordered" evidence="1">
    <location>
        <begin position="112"/>
        <end position="156"/>
    </location>
</feature>